<evidence type="ECO:0000313" key="4">
    <source>
        <dbReference type="EMBL" id="ODQ62657.1"/>
    </source>
</evidence>
<dbReference type="Pfam" id="PF25567">
    <property type="entry name" value="TPR_SYO1"/>
    <property type="match status" value="1"/>
</dbReference>
<dbReference type="CDD" id="cd13394">
    <property type="entry name" value="Syo1_like"/>
    <property type="match status" value="1"/>
</dbReference>
<dbReference type="GO" id="GO:0006606">
    <property type="term" value="P:protein import into nucleus"/>
    <property type="evidence" value="ECO:0007669"/>
    <property type="project" value="EnsemblFungi"/>
</dbReference>
<reference evidence="4 5" key="1">
    <citation type="journal article" date="2016" name="Proc. Natl. Acad. Sci. U.S.A.">
        <title>Comparative genomics of biotechnologically important yeasts.</title>
        <authorList>
            <person name="Riley R."/>
            <person name="Haridas S."/>
            <person name="Wolfe K.H."/>
            <person name="Lopes M.R."/>
            <person name="Hittinger C.T."/>
            <person name="Goeker M."/>
            <person name="Salamov A.A."/>
            <person name="Wisecaver J.H."/>
            <person name="Long T.M."/>
            <person name="Calvey C.H."/>
            <person name="Aerts A.L."/>
            <person name="Barry K.W."/>
            <person name="Choi C."/>
            <person name="Clum A."/>
            <person name="Coughlan A.Y."/>
            <person name="Deshpande S."/>
            <person name="Douglass A.P."/>
            <person name="Hanson S.J."/>
            <person name="Klenk H.-P."/>
            <person name="LaButti K.M."/>
            <person name="Lapidus A."/>
            <person name="Lindquist E.A."/>
            <person name="Lipzen A.M."/>
            <person name="Meier-Kolthoff J.P."/>
            <person name="Ohm R.A."/>
            <person name="Otillar R.P."/>
            <person name="Pangilinan J.L."/>
            <person name="Peng Y."/>
            <person name="Rokas A."/>
            <person name="Rosa C.A."/>
            <person name="Scheuner C."/>
            <person name="Sibirny A.A."/>
            <person name="Slot J.C."/>
            <person name="Stielow J.B."/>
            <person name="Sun H."/>
            <person name="Kurtzman C.P."/>
            <person name="Blackwell M."/>
            <person name="Grigoriev I.V."/>
            <person name="Jeffries T.W."/>
        </authorList>
    </citation>
    <scope>NUCLEOTIDE SEQUENCE [LARGE SCALE GENOMIC DNA]</scope>
    <source>
        <strain evidence="5">ATCC 58044 / CBS 1984 / NCYC 433 / NRRL Y-366-8</strain>
    </source>
</reference>
<keyword evidence="5" id="KW-1185">Reference proteome</keyword>
<dbReference type="GO" id="GO:0051082">
    <property type="term" value="F:unfolded protein binding"/>
    <property type="evidence" value="ECO:0007669"/>
    <property type="project" value="EnsemblFungi"/>
</dbReference>
<comment type="similarity">
    <text evidence="1">Belongs to the nuclear import and ribosome assembly adapter family.</text>
</comment>
<dbReference type="RefSeq" id="XP_019041864.1">
    <property type="nucleotide sequence ID" value="XM_019181392.1"/>
</dbReference>
<dbReference type="SUPFAM" id="SSF48371">
    <property type="entry name" value="ARM repeat"/>
    <property type="match status" value="1"/>
</dbReference>
<dbReference type="STRING" id="683960.A0A1E3PCP5"/>
<evidence type="ECO:0000259" key="3">
    <source>
        <dbReference type="Pfam" id="PF25567"/>
    </source>
</evidence>
<proteinExistence type="inferred from homology"/>
<dbReference type="GO" id="GO:0042273">
    <property type="term" value="P:ribosomal large subunit biogenesis"/>
    <property type="evidence" value="ECO:0007669"/>
    <property type="project" value="EnsemblFungi"/>
</dbReference>
<feature type="region of interest" description="Disordered" evidence="2">
    <location>
        <begin position="1"/>
        <end position="24"/>
    </location>
</feature>
<organism evidence="4 5">
    <name type="scientific">Wickerhamomyces anomalus (strain ATCC 58044 / CBS 1984 / NCYC 433 / NRRL Y-366-8)</name>
    <name type="common">Yeast</name>
    <name type="synonym">Hansenula anomala</name>
    <dbReference type="NCBI Taxonomy" id="683960"/>
    <lineage>
        <taxon>Eukaryota</taxon>
        <taxon>Fungi</taxon>
        <taxon>Dikarya</taxon>
        <taxon>Ascomycota</taxon>
        <taxon>Saccharomycotina</taxon>
        <taxon>Saccharomycetes</taxon>
        <taxon>Phaffomycetales</taxon>
        <taxon>Wickerhamomycetaceae</taxon>
        <taxon>Wickerhamomyces</taxon>
    </lineage>
</organism>
<dbReference type="InterPro" id="IPR011989">
    <property type="entry name" value="ARM-like"/>
</dbReference>
<dbReference type="GeneID" id="30198638"/>
<dbReference type="Proteomes" id="UP000094112">
    <property type="component" value="Unassembled WGS sequence"/>
</dbReference>
<dbReference type="PANTHER" id="PTHR13347:SF1">
    <property type="entry name" value="HEAT REPEAT-CONTAINING PROTEIN 3"/>
    <property type="match status" value="1"/>
</dbReference>
<accession>A0A1E3PCP5</accession>
<dbReference type="PANTHER" id="PTHR13347">
    <property type="entry name" value="HEAT REPEAT-CONTAINING PROTEIN 3"/>
    <property type="match status" value="1"/>
</dbReference>
<dbReference type="EMBL" id="KV454208">
    <property type="protein sequence ID" value="ODQ62657.1"/>
    <property type="molecule type" value="Genomic_DNA"/>
</dbReference>
<evidence type="ECO:0000256" key="1">
    <source>
        <dbReference type="ARBA" id="ARBA00049983"/>
    </source>
</evidence>
<feature type="compositionally biased region" description="Basic residues" evidence="2">
    <location>
        <begin position="1"/>
        <end position="15"/>
    </location>
</feature>
<feature type="domain" description="SYO1-like TPR repeats" evidence="3">
    <location>
        <begin position="383"/>
        <end position="601"/>
    </location>
</feature>
<gene>
    <name evidence="4" type="ORF">WICANDRAFT_27602</name>
</gene>
<dbReference type="InterPro" id="IPR016024">
    <property type="entry name" value="ARM-type_fold"/>
</dbReference>
<evidence type="ECO:0000313" key="5">
    <source>
        <dbReference type="Proteomes" id="UP000094112"/>
    </source>
</evidence>
<dbReference type="AlphaFoldDB" id="A0A1E3PCP5"/>
<protein>
    <recommendedName>
        <fullName evidence="3">SYO1-like TPR repeats domain-containing protein</fullName>
    </recommendedName>
</protein>
<sequence length="603" mass="68515">MGKLKKRSRSSRHRVNPLSNQSKDERLDASLRESKILPIIAKLKSVVPNDKSMALGTISVMCEDYKLRNMLLKEKLLQLVMEQCLNDENSEIIVESFGLLRNLVIEEGYDVAMYLWRQNIWVTIESNFEKAKVSFDAIQKDGQKFNKNESRLLFDYIENLISLIVGLGNASDDIFEQISNKVDPLINFIKEILTFGVDLESKSLKTSVSLFNSILDLIYDFSSQSIDFINGLNQTWNIDIELLERFLKDANLNKLPGVYIQGIKLQILEASESTTNKDDVVAEIINKIISEVQDINIENARNTLIEKVDNTQNVVVADDTKKRATAKAELQAIALAIELITAAIEIIAVTKMANDDIDPDTQNDALLDCLLNRVPEVLIHLLKYDEFRTTSLTALNNLSWLFATLRVALDDWALVAKNLWGVVTENLGSDIENKISSFGILWAIISVVHEQINIDDNFAKSVFTEFQNTLKDTTIDNDLKEEYLVRLVGFLGTLAQFQGNIERNAEISQFLFQVLNSLPNLPSKVAIEILDSIYEIYGDAEYDYDEPVFVQRNYLNSLQQLTPKIKHAVKLVDKNVDPELKAKGEDVFVNLSRFIDYKKKERS</sequence>
<evidence type="ECO:0000256" key="2">
    <source>
        <dbReference type="SAM" id="MobiDB-lite"/>
    </source>
</evidence>
<dbReference type="OrthoDB" id="288703at2759"/>
<name>A0A1E3PCP5_WICAA</name>
<dbReference type="Gene3D" id="1.25.10.10">
    <property type="entry name" value="Leucine-rich Repeat Variant"/>
    <property type="match status" value="1"/>
</dbReference>
<dbReference type="InterPro" id="IPR052616">
    <property type="entry name" value="SYO1-like"/>
</dbReference>
<dbReference type="InterPro" id="IPR057990">
    <property type="entry name" value="TPR_SYO1"/>
</dbReference>